<name>A0AAP0X1R6_LIQFO</name>
<keyword evidence="1" id="KW-1133">Transmembrane helix</keyword>
<comment type="caution">
    <text evidence="2">The sequence shown here is derived from an EMBL/GenBank/DDBJ whole genome shotgun (WGS) entry which is preliminary data.</text>
</comment>
<organism evidence="2 3">
    <name type="scientific">Liquidambar formosana</name>
    <name type="common">Formosan gum</name>
    <dbReference type="NCBI Taxonomy" id="63359"/>
    <lineage>
        <taxon>Eukaryota</taxon>
        <taxon>Viridiplantae</taxon>
        <taxon>Streptophyta</taxon>
        <taxon>Embryophyta</taxon>
        <taxon>Tracheophyta</taxon>
        <taxon>Spermatophyta</taxon>
        <taxon>Magnoliopsida</taxon>
        <taxon>eudicotyledons</taxon>
        <taxon>Gunneridae</taxon>
        <taxon>Pentapetalae</taxon>
        <taxon>Saxifragales</taxon>
        <taxon>Altingiaceae</taxon>
        <taxon>Liquidambar</taxon>
    </lineage>
</organism>
<dbReference type="AlphaFoldDB" id="A0AAP0X1R6"/>
<keyword evidence="1" id="KW-0812">Transmembrane</keyword>
<sequence length="138" mass="15792">MECSDSDMVVTENLGFSQSGRRGLGFVFRVVLGIWVGFMLFQPAMALRPLRERARAWGDEWLFIRKDENELGPFSPWNISGTYRGTWRFLDSTNSSSRFPDFRKSKGNSIFELVSTPTKITGVHYVQGVIIFHDVYGN</sequence>
<feature type="transmembrane region" description="Helical" evidence="1">
    <location>
        <begin position="26"/>
        <end position="47"/>
    </location>
</feature>
<evidence type="ECO:0000313" key="2">
    <source>
        <dbReference type="EMBL" id="KAK9285956.1"/>
    </source>
</evidence>
<evidence type="ECO:0000313" key="3">
    <source>
        <dbReference type="Proteomes" id="UP001415857"/>
    </source>
</evidence>
<protein>
    <submittedName>
        <fullName evidence="2">Uncharacterized protein</fullName>
    </submittedName>
</protein>
<keyword evidence="3" id="KW-1185">Reference proteome</keyword>
<gene>
    <name evidence="2" type="ORF">L1049_025158</name>
</gene>
<dbReference type="Proteomes" id="UP001415857">
    <property type="component" value="Unassembled WGS sequence"/>
</dbReference>
<dbReference type="EMBL" id="JBBPBK010000005">
    <property type="protein sequence ID" value="KAK9285956.1"/>
    <property type="molecule type" value="Genomic_DNA"/>
</dbReference>
<keyword evidence="1" id="KW-0472">Membrane</keyword>
<evidence type="ECO:0000256" key="1">
    <source>
        <dbReference type="SAM" id="Phobius"/>
    </source>
</evidence>
<reference evidence="2 3" key="1">
    <citation type="journal article" date="2024" name="Plant J.">
        <title>Genome sequences and population genomics reveal climatic adaptation and genomic divergence between two closely related sweetgum species.</title>
        <authorList>
            <person name="Xu W.Q."/>
            <person name="Ren C.Q."/>
            <person name="Zhang X.Y."/>
            <person name="Comes H.P."/>
            <person name="Liu X.H."/>
            <person name="Li Y.G."/>
            <person name="Kettle C.J."/>
            <person name="Jalonen R."/>
            <person name="Gaisberger H."/>
            <person name="Ma Y.Z."/>
            <person name="Qiu Y.X."/>
        </authorList>
    </citation>
    <scope>NUCLEOTIDE SEQUENCE [LARGE SCALE GENOMIC DNA]</scope>
    <source>
        <strain evidence="2">Hangzhou</strain>
    </source>
</reference>
<proteinExistence type="predicted"/>
<accession>A0AAP0X1R6</accession>